<dbReference type="HOGENOM" id="CLU_026673_3_3_1"/>
<evidence type="ECO:0000313" key="3">
    <source>
        <dbReference type="EMBL" id="KFA60829.1"/>
    </source>
</evidence>
<dbReference type="AlphaFoldDB" id="A0A084QA44"/>
<evidence type="ECO:0000256" key="1">
    <source>
        <dbReference type="ARBA" id="ARBA00023002"/>
    </source>
</evidence>
<organism evidence="3 4">
    <name type="scientific">Stachybotrys chlorohalonatus (strain IBT 40285)</name>
    <dbReference type="NCBI Taxonomy" id="1283841"/>
    <lineage>
        <taxon>Eukaryota</taxon>
        <taxon>Fungi</taxon>
        <taxon>Dikarya</taxon>
        <taxon>Ascomycota</taxon>
        <taxon>Pezizomycotina</taxon>
        <taxon>Sordariomycetes</taxon>
        <taxon>Hypocreomycetidae</taxon>
        <taxon>Hypocreales</taxon>
        <taxon>Stachybotryaceae</taxon>
        <taxon>Stachybotrys</taxon>
    </lineage>
</organism>
<evidence type="ECO:0000313" key="4">
    <source>
        <dbReference type="Proteomes" id="UP000028524"/>
    </source>
</evidence>
<feature type="domain" description="Enoyl reductase (ER)" evidence="2">
    <location>
        <begin position="20"/>
        <end position="331"/>
    </location>
</feature>
<dbReference type="GO" id="GO:0016491">
    <property type="term" value="F:oxidoreductase activity"/>
    <property type="evidence" value="ECO:0007669"/>
    <property type="project" value="UniProtKB-KW"/>
</dbReference>
<dbReference type="PANTHER" id="PTHR11695">
    <property type="entry name" value="ALCOHOL DEHYDROGENASE RELATED"/>
    <property type="match status" value="1"/>
</dbReference>
<dbReference type="FunCoup" id="A0A084QA44">
    <property type="interactions" value="140"/>
</dbReference>
<reference evidence="3 4" key="1">
    <citation type="journal article" date="2014" name="BMC Genomics">
        <title>Comparative genome sequencing reveals chemotype-specific gene clusters in the toxigenic black mold Stachybotrys.</title>
        <authorList>
            <person name="Semeiks J."/>
            <person name="Borek D."/>
            <person name="Otwinowski Z."/>
            <person name="Grishin N.V."/>
        </authorList>
    </citation>
    <scope>NUCLEOTIDE SEQUENCE [LARGE SCALE GENOMIC DNA]</scope>
    <source>
        <strain evidence="3 4">IBT 40285</strain>
    </source>
</reference>
<dbReference type="InParanoid" id="A0A084QA44"/>
<dbReference type="Pfam" id="PF13602">
    <property type="entry name" value="ADH_zinc_N_2"/>
    <property type="match status" value="1"/>
</dbReference>
<keyword evidence="4" id="KW-1185">Reference proteome</keyword>
<dbReference type="EMBL" id="KL660886">
    <property type="protein sequence ID" value="KFA60829.1"/>
    <property type="molecule type" value="Genomic_DNA"/>
</dbReference>
<dbReference type="GO" id="GO:0008270">
    <property type="term" value="F:zinc ion binding"/>
    <property type="evidence" value="ECO:0007669"/>
    <property type="project" value="InterPro"/>
</dbReference>
<dbReference type="InterPro" id="IPR013154">
    <property type="entry name" value="ADH-like_N"/>
</dbReference>
<dbReference type="InterPro" id="IPR020843">
    <property type="entry name" value="ER"/>
</dbReference>
<dbReference type="InterPro" id="IPR011032">
    <property type="entry name" value="GroES-like_sf"/>
</dbReference>
<dbReference type="InterPro" id="IPR050700">
    <property type="entry name" value="YIM1/Zinc_Alcohol_DH_Fams"/>
</dbReference>
<dbReference type="PANTHER" id="PTHR11695:SF294">
    <property type="entry name" value="RETICULON-4-INTERACTING PROTEIN 1, MITOCHONDRIAL"/>
    <property type="match status" value="1"/>
</dbReference>
<sequence>MSAIPKTMTAWIAACAGQPKDILELKTDWPIPSSPSSGQIMVQVNYVALNPGDLKMMAHKVPFRGPFIPCMDFVGEVVQVGPSTPALRVGMMVAGTTSFWNVWTGVGVLAEYVVVSGDVVVEKPEDLDACLAPGLLGVAGQTSYVLTRTANMRKGDKALVNGASGGVGCILTQALRGMGVHVTAISSAKNEAMVRRLGAEEFVDYTAHASLYDCLDSLYAAPEKESFGVIFDCVGDDTLFHRSPKYLKVDGKFLSIEAGPFGFLKFLNWQPVILGGTPRNFVSVFSSPSANSAREVATWFNKGWIKEVPVDSLFAMEDVLEALEKLATRRTADSTYNITDDKYLT</sequence>
<dbReference type="STRING" id="1283841.A0A084QA44"/>
<dbReference type="Gene3D" id="3.40.50.720">
    <property type="entry name" value="NAD(P)-binding Rossmann-like Domain"/>
    <property type="match status" value="1"/>
</dbReference>
<dbReference type="Proteomes" id="UP000028524">
    <property type="component" value="Unassembled WGS sequence"/>
</dbReference>
<dbReference type="GO" id="GO:0005739">
    <property type="term" value="C:mitochondrion"/>
    <property type="evidence" value="ECO:0007669"/>
    <property type="project" value="TreeGrafter"/>
</dbReference>
<protein>
    <recommendedName>
        <fullName evidence="2">Enoyl reductase (ER) domain-containing protein</fullName>
    </recommendedName>
</protein>
<gene>
    <name evidence="3" type="ORF">S40285_09025</name>
</gene>
<dbReference type="SUPFAM" id="SSF51735">
    <property type="entry name" value="NAD(P)-binding Rossmann-fold domains"/>
    <property type="match status" value="1"/>
</dbReference>
<dbReference type="InterPro" id="IPR002364">
    <property type="entry name" value="Quin_OxRdtase/zeta-crystal_CS"/>
</dbReference>
<dbReference type="PROSITE" id="PS01162">
    <property type="entry name" value="QOR_ZETA_CRYSTAL"/>
    <property type="match status" value="1"/>
</dbReference>
<dbReference type="CDD" id="cd08267">
    <property type="entry name" value="MDR1"/>
    <property type="match status" value="1"/>
</dbReference>
<keyword evidence="1" id="KW-0560">Oxidoreductase</keyword>
<proteinExistence type="predicted"/>
<dbReference type="Gene3D" id="3.90.180.10">
    <property type="entry name" value="Medium-chain alcohol dehydrogenases, catalytic domain"/>
    <property type="match status" value="1"/>
</dbReference>
<dbReference type="SMART" id="SM00829">
    <property type="entry name" value="PKS_ER"/>
    <property type="match status" value="1"/>
</dbReference>
<dbReference type="InterPro" id="IPR036291">
    <property type="entry name" value="NAD(P)-bd_dom_sf"/>
</dbReference>
<dbReference type="Pfam" id="PF08240">
    <property type="entry name" value="ADH_N"/>
    <property type="match status" value="1"/>
</dbReference>
<dbReference type="OrthoDB" id="3509362at2759"/>
<name>A0A084QA44_STAC4</name>
<evidence type="ECO:0000259" key="2">
    <source>
        <dbReference type="SMART" id="SM00829"/>
    </source>
</evidence>
<dbReference type="SUPFAM" id="SSF50129">
    <property type="entry name" value="GroES-like"/>
    <property type="match status" value="1"/>
</dbReference>
<accession>A0A084QA44</accession>